<dbReference type="Proteomes" id="UP001597542">
    <property type="component" value="Unassembled WGS sequence"/>
</dbReference>
<feature type="domain" description="Erythromycin biosynthesis protein CIII-like C-terminal" evidence="1">
    <location>
        <begin position="13"/>
        <end position="138"/>
    </location>
</feature>
<evidence type="ECO:0000313" key="3">
    <source>
        <dbReference type="Proteomes" id="UP001597542"/>
    </source>
</evidence>
<dbReference type="InterPro" id="IPR010610">
    <property type="entry name" value="EryCIII-like_C"/>
</dbReference>
<reference evidence="3" key="1">
    <citation type="journal article" date="2019" name="Int. J. Syst. Evol. Microbiol.">
        <title>The Global Catalogue of Microorganisms (GCM) 10K type strain sequencing project: providing services to taxonomists for standard genome sequencing and annotation.</title>
        <authorList>
            <consortium name="The Broad Institute Genomics Platform"/>
            <consortium name="The Broad Institute Genome Sequencing Center for Infectious Disease"/>
            <person name="Wu L."/>
            <person name="Ma J."/>
        </authorList>
    </citation>
    <scope>NUCLEOTIDE SEQUENCE [LARGE SCALE GENOMIC DNA]</scope>
    <source>
        <strain evidence="3">CGMCC 4.7638</strain>
    </source>
</reference>
<proteinExistence type="predicted"/>
<dbReference type="RefSeq" id="WP_344269468.1">
    <property type="nucleotide sequence ID" value="NZ_BAAAHV010000007.1"/>
</dbReference>
<name>A0ABW5IAA5_9PSEU</name>
<keyword evidence="3" id="KW-1185">Reference proteome</keyword>
<comment type="caution">
    <text evidence="2">The sequence shown here is derived from an EMBL/GenBank/DDBJ whole genome shotgun (WGS) entry which is preliminary data.</text>
</comment>
<accession>A0ABW5IAA5</accession>
<evidence type="ECO:0000259" key="1">
    <source>
        <dbReference type="Pfam" id="PF06722"/>
    </source>
</evidence>
<evidence type="ECO:0000313" key="2">
    <source>
        <dbReference type="EMBL" id="MFD2485702.1"/>
    </source>
</evidence>
<sequence>MFGDEPEALSRAVKAFGELGAGVVLVVLEEQARNLGPVPENVRMARDFPGHLVLRSSDAVVHQWQWRPAMSALACGVPEVACRCRATGSRWGGAATAPGASTTLAGFLAGYEENRVAIASALDGPAQRHAAEVVCAEMRRGWTVGVPGGGS</sequence>
<protein>
    <submittedName>
        <fullName evidence="2">Glycosyltransferase</fullName>
    </submittedName>
</protein>
<dbReference type="Pfam" id="PF06722">
    <property type="entry name" value="EryCIII-like_C"/>
    <property type="match status" value="1"/>
</dbReference>
<organism evidence="2 3">
    <name type="scientific">Amycolatopsis albidoflavus</name>
    <dbReference type="NCBI Taxonomy" id="102226"/>
    <lineage>
        <taxon>Bacteria</taxon>
        <taxon>Bacillati</taxon>
        <taxon>Actinomycetota</taxon>
        <taxon>Actinomycetes</taxon>
        <taxon>Pseudonocardiales</taxon>
        <taxon>Pseudonocardiaceae</taxon>
        <taxon>Amycolatopsis</taxon>
    </lineage>
</organism>
<dbReference type="SUPFAM" id="SSF53756">
    <property type="entry name" value="UDP-Glycosyltransferase/glycogen phosphorylase"/>
    <property type="match status" value="1"/>
</dbReference>
<gene>
    <name evidence="2" type="ORF">ACFSUT_35885</name>
</gene>
<dbReference type="EMBL" id="JBHUKQ010000017">
    <property type="protein sequence ID" value="MFD2485702.1"/>
    <property type="molecule type" value="Genomic_DNA"/>
</dbReference>
<dbReference type="Gene3D" id="3.40.50.2000">
    <property type="entry name" value="Glycogen Phosphorylase B"/>
    <property type="match status" value="1"/>
</dbReference>